<evidence type="ECO:0000313" key="6">
    <source>
        <dbReference type="EMBL" id="CAB5033386.1"/>
    </source>
</evidence>
<sequence>MAGAIINDRRPDLDVVTAGTLTVDGQPISFRTREALKQIGLQAQGHRSKQIEQHHVDAADLIIALAPEHVEWIRRNFPHVAHRTSTLKRLTRHLEHDGPFIDRIAALNLAMVELEPWEEVVDPGGGEVEDFINCAFEVVQLMDDVMPRLG</sequence>
<evidence type="ECO:0000313" key="3">
    <source>
        <dbReference type="EMBL" id="CAB4806563.1"/>
    </source>
</evidence>
<dbReference type="Gene3D" id="3.40.50.2300">
    <property type="match status" value="1"/>
</dbReference>
<dbReference type="EMBL" id="CAFBLJ010000139">
    <property type="protein sequence ID" value="CAB4882050.1"/>
    <property type="molecule type" value="Genomic_DNA"/>
</dbReference>
<dbReference type="EMBL" id="CAEZYH010000101">
    <property type="protein sequence ID" value="CAB4730319.1"/>
    <property type="molecule type" value="Genomic_DNA"/>
</dbReference>
<dbReference type="SMART" id="SM00226">
    <property type="entry name" value="LMWPc"/>
    <property type="match status" value="1"/>
</dbReference>
<dbReference type="InterPro" id="IPR036196">
    <property type="entry name" value="Ptyr_pPase_sf"/>
</dbReference>
<protein>
    <submittedName>
        <fullName evidence="3">Unannotated protein</fullName>
    </submittedName>
</protein>
<dbReference type="EMBL" id="CAFBPS010000101">
    <property type="protein sequence ID" value="CAB5033386.1"/>
    <property type="molecule type" value="Genomic_DNA"/>
</dbReference>
<evidence type="ECO:0000259" key="1">
    <source>
        <dbReference type="SMART" id="SM00226"/>
    </source>
</evidence>
<dbReference type="InterPro" id="IPR023485">
    <property type="entry name" value="Ptyr_pPase"/>
</dbReference>
<organism evidence="3">
    <name type="scientific">freshwater metagenome</name>
    <dbReference type="NCBI Taxonomy" id="449393"/>
    <lineage>
        <taxon>unclassified sequences</taxon>
        <taxon>metagenomes</taxon>
        <taxon>ecological metagenomes</taxon>
    </lineage>
</organism>
<evidence type="ECO:0000313" key="2">
    <source>
        <dbReference type="EMBL" id="CAB4730319.1"/>
    </source>
</evidence>
<evidence type="ECO:0000313" key="4">
    <source>
        <dbReference type="EMBL" id="CAB4882050.1"/>
    </source>
</evidence>
<dbReference type="AlphaFoldDB" id="A0A6J6YED8"/>
<dbReference type="Pfam" id="PF01451">
    <property type="entry name" value="LMWPc"/>
    <property type="match status" value="1"/>
</dbReference>
<proteinExistence type="predicted"/>
<name>A0A6J6YED8_9ZZZZ</name>
<dbReference type="SUPFAM" id="SSF52788">
    <property type="entry name" value="Phosphotyrosine protein phosphatases I"/>
    <property type="match status" value="1"/>
</dbReference>
<dbReference type="EMBL" id="CAFAAL010000079">
    <property type="protein sequence ID" value="CAB4806563.1"/>
    <property type="molecule type" value="Genomic_DNA"/>
</dbReference>
<dbReference type="EMBL" id="CAFBMF010000149">
    <property type="protein sequence ID" value="CAB4912501.1"/>
    <property type="molecule type" value="Genomic_DNA"/>
</dbReference>
<evidence type="ECO:0000313" key="5">
    <source>
        <dbReference type="EMBL" id="CAB4912501.1"/>
    </source>
</evidence>
<reference evidence="3" key="1">
    <citation type="submission" date="2020-05" db="EMBL/GenBank/DDBJ databases">
        <authorList>
            <person name="Chiriac C."/>
            <person name="Salcher M."/>
            <person name="Ghai R."/>
            <person name="Kavagutti S V."/>
        </authorList>
    </citation>
    <scope>NUCLEOTIDE SEQUENCE</scope>
</reference>
<accession>A0A6J6YED8</accession>
<feature type="domain" description="Phosphotyrosine protein phosphatase I" evidence="1">
    <location>
        <begin position="1"/>
        <end position="148"/>
    </location>
</feature>
<gene>
    <name evidence="2" type="ORF">UFOPK2658_01644</name>
    <name evidence="3" type="ORF">UFOPK3004_00970</name>
    <name evidence="4" type="ORF">UFOPK3304_01739</name>
    <name evidence="5" type="ORF">UFOPK3494_01618</name>
    <name evidence="6" type="ORF">UFOPK4134_01239</name>
</gene>